<feature type="region of interest" description="Disordered" evidence="1">
    <location>
        <begin position="105"/>
        <end position="145"/>
    </location>
</feature>
<feature type="compositionally biased region" description="Polar residues" evidence="1">
    <location>
        <begin position="106"/>
        <end position="120"/>
    </location>
</feature>
<protein>
    <submittedName>
        <fullName evidence="2">Uncharacterized protein</fullName>
    </submittedName>
</protein>
<evidence type="ECO:0000313" key="2">
    <source>
        <dbReference type="EMBL" id="WGW11228.1"/>
    </source>
</evidence>
<dbReference type="EMBL" id="CP090958">
    <property type="protein sequence ID" value="WGW11228.1"/>
    <property type="molecule type" value="Genomic_DNA"/>
</dbReference>
<sequence length="145" mass="15754">MTSQHFHAFMQMVRTADPEAEYEEGSGVLKIHSWHSGAFGKPVLVDVTPAAVDRFVDSMDSDSRDALWPDVDLATAGRRLLSVNLEEMVMTRGVDQGLRLKITESGVDSTGSEQEVSTDVTPGGAWFVDSKNGPVQISREGTDEA</sequence>
<evidence type="ECO:0000313" key="3">
    <source>
        <dbReference type="Proteomes" id="UP001209083"/>
    </source>
</evidence>
<name>A0ABY8QQG4_9MICO</name>
<evidence type="ECO:0000256" key="1">
    <source>
        <dbReference type="SAM" id="MobiDB-lite"/>
    </source>
</evidence>
<keyword evidence="3" id="KW-1185">Reference proteome</keyword>
<dbReference type="RefSeq" id="WP_349638013.1">
    <property type="nucleotide sequence ID" value="NZ_CP090958.1"/>
</dbReference>
<gene>
    <name evidence="2" type="ORF">LWF01_14180</name>
</gene>
<reference evidence="2 3" key="1">
    <citation type="submission" date="2023-05" db="EMBL/GenBank/DDBJ databases">
        <title>Lithophilousrod everest ZFBP1038 complete genpme.</title>
        <authorList>
            <person name="Tian M."/>
        </authorList>
    </citation>
    <scope>NUCLEOTIDE SEQUENCE [LARGE SCALE GENOMIC DNA]</scope>
    <source>
        <strain evidence="2 3">ZFBP1038</strain>
    </source>
</reference>
<dbReference type="Proteomes" id="UP001209083">
    <property type="component" value="Chromosome"/>
</dbReference>
<organism evidence="2 3">
    <name type="scientific">Saxibacter everestensis</name>
    <dbReference type="NCBI Taxonomy" id="2909229"/>
    <lineage>
        <taxon>Bacteria</taxon>
        <taxon>Bacillati</taxon>
        <taxon>Actinomycetota</taxon>
        <taxon>Actinomycetes</taxon>
        <taxon>Micrococcales</taxon>
        <taxon>Brevibacteriaceae</taxon>
        <taxon>Saxibacter</taxon>
    </lineage>
</organism>
<accession>A0ABY8QQG4</accession>
<proteinExistence type="predicted"/>